<accession>A0A511JMD0</accession>
<proteinExistence type="predicted"/>
<feature type="transmembrane region" description="Helical" evidence="1">
    <location>
        <begin position="51"/>
        <end position="71"/>
    </location>
</feature>
<sequence length="292" mass="29959">MPASRPGPLTQAACGVLVVACVVAFGVLAIVTREAELAAAWGLRPGMPRAFWWYVWRWPVETVGWLVLVWAATRRLAAAGSRLVHAPLAVGGALVGASVVSAFLDGPGLGWAGPVGIVDSDVPAFSQSWWWGVAGPFVVGGGLLAAGWLARRGARPSPAPVLRSLLEAGALVAIPLLSLAFGAVALTATALGLELALVESGLPFVLLAIGALAASGGGRTSTVAVSVATLLVVNLSLVWRPAAYLTVFAVACALALVPTARGIEWLTAPRRPIPADRPSVPERADADDRARA</sequence>
<keyword evidence="1" id="KW-1133">Transmembrane helix</keyword>
<keyword evidence="1" id="KW-0472">Membrane</keyword>
<reference evidence="2 3" key="1">
    <citation type="submission" date="2019-07" db="EMBL/GenBank/DDBJ databases">
        <title>Whole genome shotgun sequence of Cellulomonas terrae NBRC 100819.</title>
        <authorList>
            <person name="Hosoyama A."/>
            <person name="Uohara A."/>
            <person name="Ohji S."/>
            <person name="Ichikawa N."/>
        </authorList>
    </citation>
    <scope>NUCLEOTIDE SEQUENCE [LARGE SCALE GENOMIC DNA]</scope>
    <source>
        <strain evidence="2 3">NBRC 100819</strain>
    </source>
</reference>
<feature type="transmembrane region" description="Helical" evidence="1">
    <location>
        <begin position="221"/>
        <end position="239"/>
    </location>
</feature>
<keyword evidence="1" id="KW-0812">Transmembrane</keyword>
<evidence type="ECO:0000313" key="3">
    <source>
        <dbReference type="Proteomes" id="UP000321049"/>
    </source>
</evidence>
<dbReference type="OrthoDB" id="4827630at2"/>
<dbReference type="AlphaFoldDB" id="A0A511JMD0"/>
<dbReference type="EMBL" id="BJWH01000014">
    <property type="protein sequence ID" value="GEL99172.1"/>
    <property type="molecule type" value="Genomic_DNA"/>
</dbReference>
<evidence type="ECO:0000313" key="2">
    <source>
        <dbReference type="EMBL" id="GEL99172.1"/>
    </source>
</evidence>
<feature type="transmembrane region" description="Helical" evidence="1">
    <location>
        <begin position="12"/>
        <end position="31"/>
    </location>
</feature>
<organism evidence="2 3">
    <name type="scientific">Cellulomonas terrae</name>
    <dbReference type="NCBI Taxonomy" id="311234"/>
    <lineage>
        <taxon>Bacteria</taxon>
        <taxon>Bacillati</taxon>
        <taxon>Actinomycetota</taxon>
        <taxon>Actinomycetes</taxon>
        <taxon>Micrococcales</taxon>
        <taxon>Cellulomonadaceae</taxon>
        <taxon>Cellulomonas</taxon>
    </lineage>
</organism>
<name>A0A511JMD0_9CELL</name>
<evidence type="ECO:0000256" key="1">
    <source>
        <dbReference type="SAM" id="Phobius"/>
    </source>
</evidence>
<feature type="transmembrane region" description="Helical" evidence="1">
    <location>
        <begin position="245"/>
        <end position="263"/>
    </location>
</feature>
<gene>
    <name evidence="2" type="ORF">CTE05_27190</name>
</gene>
<feature type="transmembrane region" description="Helical" evidence="1">
    <location>
        <begin position="83"/>
        <end position="104"/>
    </location>
</feature>
<comment type="caution">
    <text evidence="2">The sequence shown here is derived from an EMBL/GenBank/DDBJ whole genome shotgun (WGS) entry which is preliminary data.</text>
</comment>
<dbReference type="RefSeq" id="WP_146846834.1">
    <property type="nucleotide sequence ID" value="NZ_BJWH01000014.1"/>
</dbReference>
<feature type="transmembrane region" description="Helical" evidence="1">
    <location>
        <begin position="129"/>
        <end position="150"/>
    </location>
</feature>
<keyword evidence="3" id="KW-1185">Reference proteome</keyword>
<protein>
    <submittedName>
        <fullName evidence="2">Uncharacterized protein</fullName>
    </submittedName>
</protein>
<dbReference type="Proteomes" id="UP000321049">
    <property type="component" value="Unassembled WGS sequence"/>
</dbReference>
<feature type="transmembrane region" description="Helical" evidence="1">
    <location>
        <begin position="195"/>
        <end position="214"/>
    </location>
</feature>
<dbReference type="PROSITE" id="PS51257">
    <property type="entry name" value="PROKAR_LIPOPROTEIN"/>
    <property type="match status" value="1"/>
</dbReference>
<feature type="transmembrane region" description="Helical" evidence="1">
    <location>
        <begin position="170"/>
        <end position="189"/>
    </location>
</feature>